<feature type="compositionally biased region" description="Acidic residues" evidence="1">
    <location>
        <begin position="45"/>
        <end position="58"/>
    </location>
</feature>
<feature type="compositionally biased region" description="Polar residues" evidence="1">
    <location>
        <begin position="120"/>
        <end position="132"/>
    </location>
</feature>
<name>A0A7Z7IYJ2_XANCH</name>
<dbReference type="AlphaFoldDB" id="A0A7Z7IYJ2"/>
<dbReference type="RefSeq" id="WP_099801845.1">
    <property type="nucleotide sequence ID" value="NZ_OCZC01000058.1"/>
</dbReference>
<gene>
    <name evidence="2" type="ORF">XFF6991_310143</name>
</gene>
<evidence type="ECO:0000256" key="1">
    <source>
        <dbReference type="SAM" id="MobiDB-lite"/>
    </source>
</evidence>
<comment type="caution">
    <text evidence="2">The sequence shown here is derived from an EMBL/GenBank/DDBJ whole genome shotgun (WGS) entry which is preliminary data.</text>
</comment>
<sequence length="301" mass="33058">MNERLQAAIAAIEASNPKPQAEASAVTHVDNATPAGEQGNSAATVDDDQQIDDTDDSGESAASDGNDAPAQRQNKGVGKRINELTREKYEALRRAEAAERRAQELEQQGQPHATGKDPVQSDSRPTLDQFNYDQDAYLEALTDWRVSQRLNERDSQQQVQQKRHQEQERQREFQGRLASFEAENPGKWEAATKAPINFTEPMLEVIASSEVGPSIAVYLAENLDRADEISRMTPYAQAAALGRIEASVSAPKPPQIPPHPKTVTKAPAVVPTIHGTAVAKKDAASMTFEDHVAKVREQHRR</sequence>
<reference evidence="2 3" key="1">
    <citation type="submission" date="2017-10" db="EMBL/GenBank/DDBJ databases">
        <authorList>
            <person name="Regsiter A."/>
            <person name="William W."/>
        </authorList>
    </citation>
    <scope>NUCLEOTIDE SEQUENCE [LARGE SCALE GENOMIC DNA]</scope>
    <source>
        <strain evidence="2 3">CFBP6991</strain>
    </source>
</reference>
<feature type="compositionally biased region" description="Basic and acidic residues" evidence="1">
    <location>
        <begin position="80"/>
        <end position="104"/>
    </location>
</feature>
<evidence type="ECO:0000313" key="3">
    <source>
        <dbReference type="Proteomes" id="UP000234345"/>
    </source>
</evidence>
<organism evidence="2 3">
    <name type="scientific">Xanthomonas campestris pv. phaseoli</name>
    <dbReference type="NCBI Taxonomy" id="317013"/>
    <lineage>
        <taxon>Bacteria</taxon>
        <taxon>Pseudomonadati</taxon>
        <taxon>Pseudomonadota</taxon>
        <taxon>Gammaproteobacteria</taxon>
        <taxon>Lysobacterales</taxon>
        <taxon>Lysobacteraceae</taxon>
        <taxon>Xanthomonas</taxon>
    </lineage>
</organism>
<proteinExistence type="predicted"/>
<accession>A0A7Z7IYJ2</accession>
<protein>
    <recommendedName>
        <fullName evidence="4">Scaffolding protein</fullName>
    </recommendedName>
</protein>
<dbReference type="Proteomes" id="UP000234345">
    <property type="component" value="Unassembled WGS sequence"/>
</dbReference>
<feature type="region of interest" description="Disordered" evidence="1">
    <location>
        <begin position="12"/>
        <end position="132"/>
    </location>
</feature>
<dbReference type="EMBL" id="OCZC01000058">
    <property type="protein sequence ID" value="SOO23973.1"/>
    <property type="molecule type" value="Genomic_DNA"/>
</dbReference>
<evidence type="ECO:0008006" key="4">
    <source>
        <dbReference type="Google" id="ProtNLM"/>
    </source>
</evidence>
<evidence type="ECO:0000313" key="2">
    <source>
        <dbReference type="EMBL" id="SOO23973.1"/>
    </source>
</evidence>